<protein>
    <submittedName>
        <fullName evidence="2">Uncharacterized protein</fullName>
    </submittedName>
</protein>
<dbReference type="EMBL" id="CP090175">
    <property type="protein sequence ID" value="UJO25242.1"/>
    <property type="molecule type" value="Genomic_DNA"/>
</dbReference>
<dbReference type="AlphaFoldDB" id="A0A9Q8UWT9"/>
<organism evidence="2 3">
    <name type="scientific">Passalora fulva</name>
    <name type="common">Tomato leaf mold</name>
    <name type="synonym">Cladosporium fulvum</name>
    <dbReference type="NCBI Taxonomy" id="5499"/>
    <lineage>
        <taxon>Eukaryota</taxon>
        <taxon>Fungi</taxon>
        <taxon>Dikarya</taxon>
        <taxon>Ascomycota</taxon>
        <taxon>Pezizomycotina</taxon>
        <taxon>Dothideomycetes</taxon>
        <taxon>Dothideomycetidae</taxon>
        <taxon>Mycosphaerellales</taxon>
        <taxon>Mycosphaerellaceae</taxon>
        <taxon>Fulvia</taxon>
    </lineage>
</organism>
<keyword evidence="3" id="KW-1185">Reference proteome</keyword>
<proteinExistence type="predicted"/>
<reference evidence="2" key="2">
    <citation type="journal article" date="2022" name="Microb. Genom.">
        <title>A chromosome-scale genome assembly of the tomato pathogen Cladosporium fulvum reveals a compartmentalized genome architecture and the presence of a dispensable chromosome.</title>
        <authorList>
            <person name="Zaccaron A.Z."/>
            <person name="Chen L.H."/>
            <person name="Samaras A."/>
            <person name="Stergiopoulos I."/>
        </authorList>
    </citation>
    <scope>NUCLEOTIDE SEQUENCE</scope>
    <source>
        <strain evidence="2">Race5_Kim</strain>
    </source>
</reference>
<feature type="signal peptide" evidence="1">
    <location>
        <begin position="1"/>
        <end position="22"/>
    </location>
</feature>
<name>A0A9Q8UWT9_PASFU</name>
<evidence type="ECO:0000313" key="2">
    <source>
        <dbReference type="EMBL" id="UJO25242.1"/>
    </source>
</evidence>
<sequence>MPPLARTLITSLPSLSLSLTLAGPQLGLISDLPGLNPRIPLDYATFKGTNAFLGVSSFLGMPFAKAGRYENPRVVNA</sequence>
<accession>A0A9Q8UWT9</accession>
<reference evidence="2" key="1">
    <citation type="submission" date="2021-12" db="EMBL/GenBank/DDBJ databases">
        <authorList>
            <person name="Zaccaron A."/>
            <person name="Stergiopoulos I."/>
        </authorList>
    </citation>
    <scope>NUCLEOTIDE SEQUENCE</scope>
    <source>
        <strain evidence="2">Race5_Kim</strain>
    </source>
</reference>
<keyword evidence="1" id="KW-0732">Signal</keyword>
<dbReference type="GeneID" id="71994274"/>
<evidence type="ECO:0000256" key="1">
    <source>
        <dbReference type="SAM" id="SignalP"/>
    </source>
</evidence>
<evidence type="ECO:0000313" key="3">
    <source>
        <dbReference type="Proteomes" id="UP000756132"/>
    </source>
</evidence>
<gene>
    <name evidence="2" type="ORF">CLAFUR5_14396</name>
</gene>
<dbReference type="KEGG" id="ffu:CLAFUR5_14396"/>
<feature type="chain" id="PRO_5040427825" evidence="1">
    <location>
        <begin position="23"/>
        <end position="77"/>
    </location>
</feature>
<dbReference type="RefSeq" id="XP_047769608.1">
    <property type="nucleotide sequence ID" value="XM_047913544.1"/>
</dbReference>
<dbReference type="Proteomes" id="UP000756132">
    <property type="component" value="Chromosome 13"/>
</dbReference>